<proteinExistence type="predicted"/>
<evidence type="ECO:0000313" key="3">
    <source>
        <dbReference type="Proteomes" id="UP000260773"/>
    </source>
</evidence>
<organism evidence="2 3">
    <name type="scientific">Coprococcus catus</name>
    <dbReference type="NCBI Taxonomy" id="116085"/>
    <lineage>
        <taxon>Bacteria</taxon>
        <taxon>Bacillati</taxon>
        <taxon>Bacillota</taxon>
        <taxon>Clostridia</taxon>
        <taxon>Lachnospirales</taxon>
        <taxon>Lachnospiraceae</taxon>
        <taxon>Coprococcus</taxon>
    </lineage>
</organism>
<name>A0A3E2TLL1_9FIRM</name>
<sequence>MGSFEEDKDIIKQNLECVTERPDAVFGIRMLMEDKCEMPDRETVQDVMNRHLGRSECFCYDAQVIGFSASQYSVHYAKENKDISPQLLIMGCKPITAPVMDGMEKSQTWDCPECDDILQQCTWQVAASDMMAAGLNYKERAEMLVQYVEALMELFPSCRAVVFDSSKKMFTREKLIRCRLPMESRFIYYAVNVRLFNIQGAGDMIVDSVGMSMLSLPDIQYHFHGVNPNAVVAHAYQILAYIFASGNPIKSGDSIDGFRGGHMDPSVQWRVQYENAMLPPARKLLDVNMGAYAAGVRE</sequence>
<protein>
    <submittedName>
        <fullName evidence="2">DUF4261 domain-containing protein</fullName>
    </submittedName>
</protein>
<accession>A0A3E2TLL1</accession>
<evidence type="ECO:0000259" key="1">
    <source>
        <dbReference type="Pfam" id="PF14080"/>
    </source>
</evidence>
<dbReference type="EMBL" id="QVEP01000031">
    <property type="protein sequence ID" value="RGB78268.1"/>
    <property type="molecule type" value="Genomic_DNA"/>
</dbReference>
<dbReference type="InterPro" id="IPR025357">
    <property type="entry name" value="DUF4261"/>
</dbReference>
<evidence type="ECO:0000313" key="2">
    <source>
        <dbReference type="EMBL" id="RGB78268.1"/>
    </source>
</evidence>
<feature type="domain" description="DUF4261" evidence="1">
    <location>
        <begin position="207"/>
        <end position="287"/>
    </location>
</feature>
<gene>
    <name evidence="2" type="ORF">DW070_11665</name>
</gene>
<dbReference type="Proteomes" id="UP000260773">
    <property type="component" value="Unassembled WGS sequence"/>
</dbReference>
<dbReference type="Pfam" id="PF14080">
    <property type="entry name" value="DUF4261"/>
    <property type="match status" value="1"/>
</dbReference>
<dbReference type="RefSeq" id="WP_015515191.1">
    <property type="nucleotide sequence ID" value="NZ_JAQENQ010000019.1"/>
</dbReference>
<reference evidence="2 3" key="1">
    <citation type="submission" date="2018-08" db="EMBL/GenBank/DDBJ databases">
        <title>A genome reference for cultivated species of the human gut microbiota.</title>
        <authorList>
            <person name="Zou Y."/>
            <person name="Xue W."/>
            <person name="Luo G."/>
        </authorList>
    </citation>
    <scope>NUCLEOTIDE SEQUENCE [LARGE SCALE GENOMIC DNA]</scope>
    <source>
        <strain evidence="2 3">AF45-17</strain>
    </source>
</reference>
<comment type="caution">
    <text evidence="2">The sequence shown here is derived from an EMBL/GenBank/DDBJ whole genome shotgun (WGS) entry which is preliminary data.</text>
</comment>
<dbReference type="AlphaFoldDB" id="A0A3E2TLL1"/>